<evidence type="ECO:0000313" key="3">
    <source>
        <dbReference type="EMBL" id="SDM22010.1"/>
    </source>
</evidence>
<sequence length="259" mass="28500">MRGAEVAFDARANKGTFRRTLLDVLAVASGLIALFQFFISDNVSSQWFKPARDWVAERSNLSEELDALGSGWNRLVTDVTSPSNLFDTLSPWELVGLIAIAAISAGILGNLVAMIVLDGHTVFKGGPLKVNIEVIKIVGAFLVLAFPLWILWIGNVPLWVWPIQRLWPLADSSETDQAPEKHPRREIINAILYVVRPAHHGRRDGSQLAGPSRRQDRPAVGVPDHPVPARLHRPRLRGTVGGLGMRHSAHHLEIVCKPG</sequence>
<dbReference type="AlphaFoldDB" id="A0A1G9RG24"/>
<evidence type="ECO:0000256" key="2">
    <source>
        <dbReference type="SAM" id="Phobius"/>
    </source>
</evidence>
<feature type="transmembrane region" description="Helical" evidence="2">
    <location>
        <begin position="94"/>
        <end position="117"/>
    </location>
</feature>
<gene>
    <name evidence="3" type="ORF">SAMN05421869_13875</name>
</gene>
<feature type="region of interest" description="Disordered" evidence="1">
    <location>
        <begin position="200"/>
        <end position="232"/>
    </location>
</feature>
<evidence type="ECO:0000313" key="4">
    <source>
        <dbReference type="Proteomes" id="UP000199202"/>
    </source>
</evidence>
<name>A0A1G9RG24_9ACTN</name>
<evidence type="ECO:0000256" key="1">
    <source>
        <dbReference type="SAM" id="MobiDB-lite"/>
    </source>
</evidence>
<protein>
    <submittedName>
        <fullName evidence="3">Uncharacterized protein</fullName>
    </submittedName>
</protein>
<keyword evidence="2" id="KW-0472">Membrane</keyword>
<dbReference type="Proteomes" id="UP000199202">
    <property type="component" value="Unassembled WGS sequence"/>
</dbReference>
<accession>A0A1G9RG24</accession>
<proteinExistence type="predicted"/>
<dbReference type="EMBL" id="FNDJ01000038">
    <property type="protein sequence ID" value="SDM22010.1"/>
    <property type="molecule type" value="Genomic_DNA"/>
</dbReference>
<organism evidence="3 4">
    <name type="scientific">Nonomuraea jiangxiensis</name>
    <dbReference type="NCBI Taxonomy" id="633440"/>
    <lineage>
        <taxon>Bacteria</taxon>
        <taxon>Bacillati</taxon>
        <taxon>Actinomycetota</taxon>
        <taxon>Actinomycetes</taxon>
        <taxon>Streptosporangiales</taxon>
        <taxon>Streptosporangiaceae</taxon>
        <taxon>Nonomuraea</taxon>
    </lineage>
</organism>
<keyword evidence="2" id="KW-0812">Transmembrane</keyword>
<feature type="transmembrane region" description="Helical" evidence="2">
    <location>
        <begin position="21"/>
        <end position="39"/>
    </location>
</feature>
<keyword evidence="2" id="KW-1133">Transmembrane helix</keyword>
<reference evidence="3 4" key="1">
    <citation type="submission" date="2016-10" db="EMBL/GenBank/DDBJ databases">
        <authorList>
            <person name="de Groot N.N."/>
        </authorList>
    </citation>
    <scope>NUCLEOTIDE SEQUENCE [LARGE SCALE GENOMIC DNA]</scope>
    <source>
        <strain evidence="3 4">CGMCC 4.6533</strain>
    </source>
</reference>
<keyword evidence="4" id="KW-1185">Reference proteome</keyword>
<feature type="transmembrane region" description="Helical" evidence="2">
    <location>
        <begin position="137"/>
        <end position="161"/>
    </location>
</feature>